<dbReference type="STRING" id="1391654.AKJ09_11084"/>
<reference evidence="1 2" key="1">
    <citation type="submission" date="2015-08" db="EMBL/GenBank/DDBJ databases">
        <authorList>
            <person name="Babu N.S."/>
            <person name="Beckwith C.J."/>
            <person name="Beseler K.G."/>
            <person name="Brison A."/>
            <person name="Carone J.V."/>
            <person name="Caskin T.P."/>
            <person name="Diamond M."/>
            <person name="Durham M.E."/>
            <person name="Foxe J.M."/>
            <person name="Go M."/>
            <person name="Henderson B.A."/>
            <person name="Jones I.B."/>
            <person name="McGettigan J.A."/>
            <person name="Micheletti S.J."/>
            <person name="Nasrallah M.E."/>
            <person name="Ortiz D."/>
            <person name="Piller C.R."/>
            <person name="Privatt S.R."/>
            <person name="Schneider S.L."/>
            <person name="Sharp S."/>
            <person name="Smith T.C."/>
            <person name="Stanton J.D."/>
            <person name="Ullery H.E."/>
            <person name="Wilson R.J."/>
            <person name="Serrano M.G."/>
            <person name="Buck G."/>
            <person name="Lee V."/>
            <person name="Wang Y."/>
            <person name="Carvalho R."/>
            <person name="Voegtly L."/>
            <person name="Shi R."/>
            <person name="Duckworth R."/>
            <person name="Johnson A."/>
            <person name="Loviza R."/>
            <person name="Walstead R."/>
            <person name="Shah Z."/>
            <person name="Kiflezghi M."/>
            <person name="Wade K."/>
            <person name="Ball S.L."/>
            <person name="Bradley K.W."/>
            <person name="Asai D.J."/>
            <person name="Bowman C.A."/>
            <person name="Russell D.A."/>
            <person name="Pope W.H."/>
            <person name="Jacobs-Sera D."/>
            <person name="Hendrix R.W."/>
            <person name="Hatfull G.F."/>
        </authorList>
    </citation>
    <scope>NUCLEOTIDE SEQUENCE [LARGE SCALE GENOMIC DNA]</scope>
    <source>
        <strain evidence="1 2">DSM 27648</strain>
    </source>
</reference>
<accession>A0A0K1QF69</accession>
<organism evidence="1 2">
    <name type="scientific">Labilithrix luteola</name>
    <dbReference type="NCBI Taxonomy" id="1391654"/>
    <lineage>
        <taxon>Bacteria</taxon>
        <taxon>Pseudomonadati</taxon>
        <taxon>Myxococcota</taxon>
        <taxon>Polyangia</taxon>
        <taxon>Polyangiales</taxon>
        <taxon>Labilitrichaceae</taxon>
        <taxon>Labilithrix</taxon>
    </lineage>
</organism>
<evidence type="ECO:0000313" key="2">
    <source>
        <dbReference type="Proteomes" id="UP000064967"/>
    </source>
</evidence>
<protein>
    <submittedName>
        <fullName evidence="1">Outer membrane protein OmpA</fullName>
    </submittedName>
</protein>
<proteinExistence type="predicted"/>
<sequence>MVALMMSVWTSSANAQQMAQGFELERLYTSAPGASWFVMDSLDMHGGLGGAASMIVSYARNPLRVSDGTQHLTVVSDAAFLELGCAATYDRFRLYASFASPLTVQGNSGTVGGYTFTAPSVDPSSAPDAAFHARVGFDARIVGDHASSFRMGLGAQFWIPGGSPGSLRENYLSDGPPSDSLGAYNAMARVLFAGDIGLLTYAGHLGFHLRPLDDSPTPESPRGSEGLFGAAAGVKVSPWAGQRVRLVLGPEVFGTTALRSFLGAHTTGIEALATVRIEGTSDDAPQLRFRVGAGGGLDPHFGAPESRVVLGIELFEFSSN</sequence>
<evidence type="ECO:0000313" key="1">
    <source>
        <dbReference type="EMBL" id="AKV04421.1"/>
    </source>
</evidence>
<dbReference type="Proteomes" id="UP000064967">
    <property type="component" value="Chromosome"/>
</dbReference>
<dbReference type="KEGG" id="llu:AKJ09_11084"/>
<name>A0A0K1QF69_9BACT</name>
<keyword evidence="2" id="KW-1185">Reference proteome</keyword>
<gene>
    <name evidence="1" type="ORF">AKJ09_11084</name>
</gene>
<dbReference type="AlphaFoldDB" id="A0A0K1QF69"/>
<dbReference type="EMBL" id="CP012333">
    <property type="protein sequence ID" value="AKV04421.1"/>
    <property type="molecule type" value="Genomic_DNA"/>
</dbReference>